<dbReference type="Gene3D" id="3.40.1740.10">
    <property type="entry name" value="VC0467-like"/>
    <property type="match status" value="1"/>
</dbReference>
<dbReference type="GO" id="GO:0005829">
    <property type="term" value="C:cytosol"/>
    <property type="evidence" value="ECO:0007669"/>
    <property type="project" value="TreeGrafter"/>
</dbReference>
<dbReference type="SUPFAM" id="SSF143456">
    <property type="entry name" value="VC0467-like"/>
    <property type="match status" value="1"/>
</dbReference>
<accession>A0A7X1E6X9</accession>
<dbReference type="Proteomes" id="UP000526501">
    <property type="component" value="Unassembled WGS sequence"/>
</dbReference>
<keyword evidence="3" id="KW-1185">Reference proteome</keyword>
<reference evidence="2 3" key="1">
    <citation type="submission" date="2020-07" db="EMBL/GenBank/DDBJ databases">
        <authorList>
            <person name="Feng X."/>
        </authorList>
    </citation>
    <scope>NUCLEOTIDE SEQUENCE [LARGE SCALE GENOMIC DNA]</scope>
    <source>
        <strain evidence="2 3">JCM23202</strain>
    </source>
</reference>
<dbReference type="InterPro" id="IPR003774">
    <property type="entry name" value="AlgH-like"/>
</dbReference>
<protein>
    <submittedName>
        <fullName evidence="2">YqgE/AlgH family protein</fullName>
    </submittedName>
</protein>
<organism evidence="2 3">
    <name type="scientific">Pelagicoccus albus</name>
    <dbReference type="NCBI Taxonomy" id="415222"/>
    <lineage>
        <taxon>Bacteria</taxon>
        <taxon>Pseudomonadati</taxon>
        <taxon>Verrucomicrobiota</taxon>
        <taxon>Opitutia</taxon>
        <taxon>Puniceicoccales</taxon>
        <taxon>Pelagicoccaceae</taxon>
        <taxon>Pelagicoccus</taxon>
    </lineage>
</organism>
<dbReference type="RefSeq" id="WP_185658632.1">
    <property type="nucleotide sequence ID" value="NZ_CAWPOO010000001.1"/>
</dbReference>
<evidence type="ECO:0000256" key="1">
    <source>
        <dbReference type="ARBA" id="ARBA00009600"/>
    </source>
</evidence>
<dbReference type="PANTHER" id="PTHR30327">
    <property type="entry name" value="UNCHARACTERIZED PROTEIN YQGE"/>
    <property type="match status" value="1"/>
</dbReference>
<comment type="caution">
    <text evidence="2">The sequence shown here is derived from an EMBL/GenBank/DDBJ whole genome shotgun (WGS) entry which is preliminary data.</text>
</comment>
<comment type="similarity">
    <text evidence="1">Belongs to the UPF0301 (AlgH) family.</text>
</comment>
<gene>
    <name evidence="2" type="ORF">H5P27_01605</name>
</gene>
<sequence>MYDETQDDSEPLVGSLLLAHPHLKDPNFESSVVLLTQHETEGSLGVVLNQGTGECLAELSSDFAAQGLGDIPVYVGGPVNQNQIILAAWKLLPDQGQFQLHFGMEPTVASSKKQTDPDLVFRAFKGYSGWSEGQLVGELESNAWVVSDVDADSMSKLEGPDLWRHLMMEANPELGLLTLLPEDPDSN</sequence>
<proteinExistence type="inferred from homology"/>
<dbReference type="AlphaFoldDB" id="A0A7X1E6X9"/>
<name>A0A7X1E6X9_9BACT</name>
<dbReference type="EMBL" id="JACHVC010000001">
    <property type="protein sequence ID" value="MBC2604744.1"/>
    <property type="molecule type" value="Genomic_DNA"/>
</dbReference>
<dbReference type="Pfam" id="PF02622">
    <property type="entry name" value="DUF179"/>
    <property type="match status" value="1"/>
</dbReference>
<evidence type="ECO:0000313" key="2">
    <source>
        <dbReference type="EMBL" id="MBC2604744.1"/>
    </source>
</evidence>
<dbReference type="PANTHER" id="PTHR30327:SF1">
    <property type="entry name" value="UPF0301 PROTEIN YQGE"/>
    <property type="match status" value="1"/>
</dbReference>
<evidence type="ECO:0000313" key="3">
    <source>
        <dbReference type="Proteomes" id="UP000526501"/>
    </source>
</evidence>